<dbReference type="EMBL" id="JANBQB010000007">
    <property type="protein sequence ID" value="KAJ1984991.1"/>
    <property type="molecule type" value="Genomic_DNA"/>
</dbReference>
<feature type="chain" id="PRO_5040995769" evidence="1">
    <location>
        <begin position="27"/>
        <end position="129"/>
    </location>
</feature>
<evidence type="ECO:0000256" key="1">
    <source>
        <dbReference type="SAM" id="SignalP"/>
    </source>
</evidence>
<keyword evidence="1" id="KW-0732">Signal</keyword>
<name>A0A9W8EG20_9FUNG</name>
<dbReference type="AlphaFoldDB" id="A0A9W8EG20"/>
<evidence type="ECO:0000313" key="3">
    <source>
        <dbReference type="Proteomes" id="UP001151582"/>
    </source>
</evidence>
<evidence type="ECO:0000313" key="2">
    <source>
        <dbReference type="EMBL" id="KAJ1984991.1"/>
    </source>
</evidence>
<accession>A0A9W8EG20</accession>
<comment type="caution">
    <text evidence="2">The sequence shown here is derived from an EMBL/GenBank/DDBJ whole genome shotgun (WGS) entry which is preliminary data.</text>
</comment>
<keyword evidence="3" id="KW-1185">Reference proteome</keyword>
<protein>
    <submittedName>
        <fullName evidence="2">Uncharacterized protein</fullName>
    </submittedName>
</protein>
<dbReference type="Proteomes" id="UP001151582">
    <property type="component" value="Unassembled WGS sequence"/>
</dbReference>
<gene>
    <name evidence="2" type="ORF">H4R34_000335</name>
</gene>
<sequence length="129" mass="13646">MLPKQATAVALAIGVCALSCLGAVLAAPANRLEPNFVYTPGNSAADVQPQRSDPKSLSLVLESMTTKELEGMVYQLQAILASQRRQHGTSRGTIAGYNTDTLPAASNGANEYPLSSNYPEFDEFIDLGS</sequence>
<feature type="signal peptide" evidence="1">
    <location>
        <begin position="1"/>
        <end position="26"/>
    </location>
</feature>
<reference evidence="2" key="1">
    <citation type="submission" date="2022-07" db="EMBL/GenBank/DDBJ databases">
        <title>Phylogenomic reconstructions and comparative analyses of Kickxellomycotina fungi.</title>
        <authorList>
            <person name="Reynolds N.K."/>
            <person name="Stajich J.E."/>
            <person name="Barry K."/>
            <person name="Grigoriev I.V."/>
            <person name="Crous P."/>
            <person name="Smith M.E."/>
        </authorList>
    </citation>
    <scope>NUCLEOTIDE SEQUENCE</scope>
    <source>
        <strain evidence="2">RSA 567</strain>
    </source>
</reference>
<proteinExistence type="predicted"/>
<organism evidence="2 3">
    <name type="scientific">Dimargaris verticillata</name>
    <dbReference type="NCBI Taxonomy" id="2761393"/>
    <lineage>
        <taxon>Eukaryota</taxon>
        <taxon>Fungi</taxon>
        <taxon>Fungi incertae sedis</taxon>
        <taxon>Zoopagomycota</taxon>
        <taxon>Kickxellomycotina</taxon>
        <taxon>Dimargaritomycetes</taxon>
        <taxon>Dimargaritales</taxon>
        <taxon>Dimargaritaceae</taxon>
        <taxon>Dimargaris</taxon>
    </lineage>
</organism>